<dbReference type="AlphaFoldDB" id="A0A2T7CLM3"/>
<reference evidence="1 2" key="1">
    <citation type="submission" date="2018-04" db="EMBL/GenBank/DDBJ databases">
        <title>WGS assembly of Panicum hallii var. hallii HAL2.</title>
        <authorList>
            <person name="Lovell J."/>
            <person name="Jenkins J."/>
            <person name="Lowry D."/>
            <person name="Mamidi S."/>
            <person name="Sreedasyam A."/>
            <person name="Weng X."/>
            <person name="Barry K."/>
            <person name="Bonette J."/>
            <person name="Campitelli B."/>
            <person name="Daum C."/>
            <person name="Gordon S."/>
            <person name="Gould B."/>
            <person name="Lipzen A."/>
            <person name="MacQueen A."/>
            <person name="Palacio-Mejia J."/>
            <person name="Plott C."/>
            <person name="Shakirov E."/>
            <person name="Shu S."/>
            <person name="Yoshinaga Y."/>
            <person name="Zane M."/>
            <person name="Rokhsar D."/>
            <person name="Grimwood J."/>
            <person name="Schmutz J."/>
            <person name="Juenger T."/>
        </authorList>
    </citation>
    <scope>NUCLEOTIDE SEQUENCE [LARGE SCALE GENOMIC DNA]</scope>
    <source>
        <strain evidence="2">cv. HAL2</strain>
    </source>
</reference>
<evidence type="ECO:0000313" key="2">
    <source>
        <dbReference type="Proteomes" id="UP000244336"/>
    </source>
</evidence>
<dbReference type="Gramene" id="PUZ44226">
    <property type="protein sequence ID" value="PUZ44226"/>
    <property type="gene ID" value="GQ55_8G072800"/>
</dbReference>
<protein>
    <submittedName>
        <fullName evidence="1">Uncharacterized protein</fullName>
    </submittedName>
</protein>
<keyword evidence="2" id="KW-1185">Reference proteome</keyword>
<dbReference type="EMBL" id="CM009756">
    <property type="protein sequence ID" value="PUZ44226.1"/>
    <property type="molecule type" value="Genomic_DNA"/>
</dbReference>
<accession>A0A2T7CLM3</accession>
<sequence>MLANLVMLQGPDQHLCLVSLNLPGSGKEELSSMIVQRKRSAAIKDKEDGCCSPVPVRRWEW</sequence>
<organism evidence="1 2">
    <name type="scientific">Panicum hallii var. hallii</name>
    <dbReference type="NCBI Taxonomy" id="1504633"/>
    <lineage>
        <taxon>Eukaryota</taxon>
        <taxon>Viridiplantae</taxon>
        <taxon>Streptophyta</taxon>
        <taxon>Embryophyta</taxon>
        <taxon>Tracheophyta</taxon>
        <taxon>Spermatophyta</taxon>
        <taxon>Magnoliopsida</taxon>
        <taxon>Liliopsida</taxon>
        <taxon>Poales</taxon>
        <taxon>Poaceae</taxon>
        <taxon>PACMAD clade</taxon>
        <taxon>Panicoideae</taxon>
        <taxon>Panicodae</taxon>
        <taxon>Paniceae</taxon>
        <taxon>Panicinae</taxon>
        <taxon>Panicum</taxon>
        <taxon>Panicum sect. Panicum</taxon>
    </lineage>
</organism>
<proteinExistence type="predicted"/>
<name>A0A2T7CLM3_9POAL</name>
<dbReference type="Proteomes" id="UP000244336">
    <property type="component" value="Chromosome 8"/>
</dbReference>
<gene>
    <name evidence="1" type="ORF">GQ55_8G072800</name>
</gene>
<evidence type="ECO:0000313" key="1">
    <source>
        <dbReference type="EMBL" id="PUZ44226.1"/>
    </source>
</evidence>